<dbReference type="Proteomes" id="UP000006035">
    <property type="component" value="Unassembled WGS sequence"/>
</dbReference>
<sequence>MNFRNELPEWFSDIKSKYSQDKEMQDFISELEYLIIRDPLLVARLADKFGE</sequence>
<comment type="caution">
    <text evidence="1">The sequence shown here is derived from an EMBL/GenBank/DDBJ whole genome shotgun (WGS) entry which is preliminary data.</text>
</comment>
<proteinExistence type="predicted"/>
<evidence type="ECO:0000313" key="2">
    <source>
        <dbReference type="Proteomes" id="UP000006035"/>
    </source>
</evidence>
<evidence type="ECO:0000313" key="1">
    <source>
        <dbReference type="EMBL" id="EGS37963.1"/>
    </source>
</evidence>
<organism evidence="1 2">
    <name type="scientific">Limosilactobacillus oris F0423</name>
    <dbReference type="NCBI Taxonomy" id="944562"/>
    <lineage>
        <taxon>Bacteria</taxon>
        <taxon>Bacillati</taxon>
        <taxon>Bacillota</taxon>
        <taxon>Bacilli</taxon>
        <taxon>Lactobacillales</taxon>
        <taxon>Lactobacillaceae</taxon>
        <taxon>Limosilactobacillus</taxon>
    </lineage>
</organism>
<keyword evidence="2" id="KW-1185">Reference proteome</keyword>
<protein>
    <submittedName>
        <fullName evidence="1">Uncharacterized protein</fullName>
    </submittedName>
</protein>
<name>A0ABP2LAD5_9LACO</name>
<gene>
    <name evidence="1" type="ORF">HMPREF9102_0434</name>
</gene>
<dbReference type="EMBL" id="AFTL01000009">
    <property type="protein sequence ID" value="EGS37963.1"/>
    <property type="molecule type" value="Genomic_DNA"/>
</dbReference>
<reference evidence="1 2" key="1">
    <citation type="submission" date="2011-05" db="EMBL/GenBank/DDBJ databases">
        <authorList>
            <person name="Durkin A.S."/>
            <person name="Kim M."/>
            <person name="Radune D."/>
            <person name="Hostetler J."/>
            <person name="Torralba M."/>
            <person name="Gillis M."/>
            <person name="Methe B."/>
            <person name="Sutton G."/>
            <person name="Nelson K.E."/>
        </authorList>
    </citation>
    <scope>NUCLEOTIDE SEQUENCE [LARGE SCALE GENOMIC DNA]</scope>
    <source>
        <strain evidence="1 2">F0423</strain>
    </source>
</reference>
<accession>A0ABP2LAD5</accession>